<evidence type="ECO:0000256" key="8">
    <source>
        <dbReference type="ARBA" id="ARBA00023136"/>
    </source>
</evidence>
<dbReference type="Pfam" id="PF00005">
    <property type="entry name" value="ABC_tran"/>
    <property type="match status" value="1"/>
</dbReference>
<feature type="compositionally biased region" description="Acidic residues" evidence="10">
    <location>
        <begin position="1219"/>
        <end position="1236"/>
    </location>
</feature>
<proteinExistence type="predicted"/>
<dbReference type="SMART" id="SM00571">
    <property type="entry name" value="DDT"/>
    <property type="match status" value="1"/>
</dbReference>
<dbReference type="PANTHER" id="PTHR43394:SF1">
    <property type="entry name" value="ATP-BINDING CASSETTE SUB-FAMILY B MEMBER 10, MITOCHONDRIAL"/>
    <property type="match status" value="1"/>
</dbReference>
<feature type="region of interest" description="Disordered" evidence="10">
    <location>
        <begin position="909"/>
        <end position="972"/>
    </location>
</feature>
<feature type="domain" description="DDT" evidence="12">
    <location>
        <begin position="1024"/>
        <end position="1085"/>
    </location>
</feature>
<comment type="subcellular location">
    <subcellularLocation>
        <location evidence="2">Membrane</location>
        <topology evidence="2">Multi-pass membrane protein</topology>
    </subcellularLocation>
    <subcellularLocation>
        <location evidence="1">Nucleus</location>
    </subcellularLocation>
</comment>
<dbReference type="PROSITE" id="PS50893">
    <property type="entry name" value="ABC_TRANSPORTER_2"/>
    <property type="match status" value="1"/>
</dbReference>
<keyword evidence="6" id="KW-0067">ATP-binding</keyword>
<dbReference type="InterPro" id="IPR011527">
    <property type="entry name" value="ABC1_TM_dom"/>
</dbReference>
<feature type="transmembrane region" description="Helical" evidence="11">
    <location>
        <begin position="1671"/>
        <end position="1694"/>
    </location>
</feature>
<protein>
    <submittedName>
        <fullName evidence="15">Uncharacterized protein</fullName>
    </submittedName>
</protein>
<feature type="domain" description="ABC transporter" evidence="13">
    <location>
        <begin position="1754"/>
        <end position="1999"/>
    </location>
</feature>
<dbReference type="InterPro" id="IPR018501">
    <property type="entry name" value="DDT_dom"/>
</dbReference>
<accession>A0A7J6LH27</accession>
<dbReference type="GO" id="GO:0005737">
    <property type="term" value="C:cytoplasm"/>
    <property type="evidence" value="ECO:0007669"/>
    <property type="project" value="UniProtKB-ARBA"/>
</dbReference>
<keyword evidence="8 11" id="KW-0472">Membrane</keyword>
<feature type="compositionally biased region" description="Polar residues" evidence="10">
    <location>
        <begin position="734"/>
        <end position="745"/>
    </location>
</feature>
<dbReference type="GO" id="GO:0015421">
    <property type="term" value="F:ABC-type oligopeptide transporter activity"/>
    <property type="evidence" value="ECO:0007669"/>
    <property type="project" value="TreeGrafter"/>
</dbReference>
<dbReference type="Gene3D" id="3.40.50.300">
    <property type="entry name" value="P-loop containing nucleotide triphosphate hydrolases"/>
    <property type="match status" value="1"/>
</dbReference>
<evidence type="ECO:0000256" key="11">
    <source>
        <dbReference type="SAM" id="Phobius"/>
    </source>
</evidence>
<dbReference type="PROSITE" id="PS50827">
    <property type="entry name" value="DDT"/>
    <property type="match status" value="1"/>
</dbReference>
<keyword evidence="5" id="KW-0547">Nucleotide-binding</keyword>
<comment type="caution">
    <text evidence="15">The sequence shown here is derived from an EMBL/GenBank/DDBJ whole genome shotgun (WGS) entry which is preliminary data.</text>
</comment>
<dbReference type="OrthoDB" id="6500128at2759"/>
<evidence type="ECO:0000256" key="3">
    <source>
        <dbReference type="ARBA" id="ARBA00022448"/>
    </source>
</evidence>
<evidence type="ECO:0000256" key="4">
    <source>
        <dbReference type="ARBA" id="ARBA00022692"/>
    </source>
</evidence>
<dbReference type="SUPFAM" id="SSF52540">
    <property type="entry name" value="P-loop containing nucleoside triphosphate hydrolases"/>
    <property type="match status" value="1"/>
</dbReference>
<feature type="compositionally biased region" description="Polar residues" evidence="10">
    <location>
        <begin position="457"/>
        <end position="470"/>
    </location>
</feature>
<organism evidence="15 16">
    <name type="scientific">Perkinsus chesapeaki</name>
    <name type="common">Clam parasite</name>
    <name type="synonym">Perkinsus andrewsi</name>
    <dbReference type="NCBI Taxonomy" id="330153"/>
    <lineage>
        <taxon>Eukaryota</taxon>
        <taxon>Sar</taxon>
        <taxon>Alveolata</taxon>
        <taxon>Perkinsozoa</taxon>
        <taxon>Perkinsea</taxon>
        <taxon>Perkinsida</taxon>
        <taxon>Perkinsidae</taxon>
        <taxon>Perkinsus</taxon>
    </lineage>
</organism>
<keyword evidence="4 11" id="KW-0812">Transmembrane</keyword>
<feature type="region of interest" description="Disordered" evidence="10">
    <location>
        <begin position="1219"/>
        <end position="1245"/>
    </location>
</feature>
<dbReference type="GO" id="GO:0005524">
    <property type="term" value="F:ATP binding"/>
    <property type="evidence" value="ECO:0007669"/>
    <property type="project" value="UniProtKB-KW"/>
</dbReference>
<dbReference type="InterPro" id="IPR003593">
    <property type="entry name" value="AAA+_ATPase"/>
</dbReference>
<evidence type="ECO:0000313" key="16">
    <source>
        <dbReference type="Proteomes" id="UP000591131"/>
    </source>
</evidence>
<dbReference type="Gene3D" id="1.20.1560.10">
    <property type="entry name" value="ABC transporter type 1, transmembrane domain"/>
    <property type="match status" value="2"/>
</dbReference>
<evidence type="ECO:0000313" key="15">
    <source>
        <dbReference type="EMBL" id="KAF4658161.1"/>
    </source>
</evidence>
<evidence type="ECO:0000259" key="14">
    <source>
        <dbReference type="PROSITE" id="PS50929"/>
    </source>
</evidence>
<evidence type="ECO:0000259" key="12">
    <source>
        <dbReference type="PROSITE" id="PS50827"/>
    </source>
</evidence>
<name>A0A7J6LH27_PERCH</name>
<keyword evidence="3" id="KW-0813">Transport</keyword>
<dbReference type="InterPro" id="IPR003439">
    <property type="entry name" value="ABC_transporter-like_ATP-bd"/>
</dbReference>
<dbReference type="Pfam" id="PF02791">
    <property type="entry name" value="DDT"/>
    <property type="match status" value="1"/>
</dbReference>
<evidence type="ECO:0000256" key="6">
    <source>
        <dbReference type="ARBA" id="ARBA00022840"/>
    </source>
</evidence>
<reference evidence="15 16" key="1">
    <citation type="submission" date="2020-04" db="EMBL/GenBank/DDBJ databases">
        <title>Perkinsus chesapeaki whole genome sequence.</title>
        <authorList>
            <person name="Bogema D.R."/>
        </authorList>
    </citation>
    <scope>NUCLEOTIDE SEQUENCE [LARGE SCALE GENOMIC DNA]</scope>
    <source>
        <strain evidence="15">ATCC PRA-425</strain>
    </source>
</reference>
<evidence type="ECO:0000259" key="13">
    <source>
        <dbReference type="PROSITE" id="PS50893"/>
    </source>
</evidence>
<feature type="transmembrane region" description="Helical" evidence="11">
    <location>
        <begin position="1523"/>
        <end position="1547"/>
    </location>
</feature>
<dbReference type="SUPFAM" id="SSF90123">
    <property type="entry name" value="ABC transporter transmembrane region"/>
    <property type="match status" value="1"/>
</dbReference>
<feature type="region of interest" description="Disordered" evidence="10">
    <location>
        <begin position="604"/>
        <end position="630"/>
    </location>
</feature>
<dbReference type="GO" id="GO:0005634">
    <property type="term" value="C:nucleus"/>
    <property type="evidence" value="ECO:0007669"/>
    <property type="project" value="UniProtKB-SubCell"/>
</dbReference>
<feature type="domain" description="ABC transmembrane type-1" evidence="14">
    <location>
        <begin position="1523"/>
        <end position="1701"/>
    </location>
</feature>
<keyword evidence="7 11" id="KW-1133">Transmembrane helix</keyword>
<keyword evidence="16" id="KW-1185">Reference proteome</keyword>
<evidence type="ECO:0000256" key="1">
    <source>
        <dbReference type="ARBA" id="ARBA00004123"/>
    </source>
</evidence>
<keyword evidence="9" id="KW-0539">Nucleus</keyword>
<dbReference type="SMART" id="SM00382">
    <property type="entry name" value="AAA"/>
    <property type="match status" value="1"/>
</dbReference>
<dbReference type="FunFam" id="3.40.50.300:FF:000604">
    <property type="entry name" value="ABC transporter B family member 28"/>
    <property type="match status" value="1"/>
</dbReference>
<feature type="region of interest" description="Disordered" evidence="10">
    <location>
        <begin position="730"/>
        <end position="790"/>
    </location>
</feature>
<evidence type="ECO:0000256" key="7">
    <source>
        <dbReference type="ARBA" id="ARBA00022989"/>
    </source>
</evidence>
<dbReference type="Proteomes" id="UP000591131">
    <property type="component" value="Unassembled WGS sequence"/>
</dbReference>
<dbReference type="Pfam" id="PF00664">
    <property type="entry name" value="ABC_membrane"/>
    <property type="match status" value="2"/>
</dbReference>
<evidence type="ECO:0000256" key="10">
    <source>
        <dbReference type="SAM" id="MobiDB-lite"/>
    </source>
</evidence>
<dbReference type="InterPro" id="IPR027417">
    <property type="entry name" value="P-loop_NTPase"/>
</dbReference>
<sequence length="2006" mass="220300">MDNSGINKHIPSPADAPTRAATPFNIEAKVFVPNNRDSKLLTTSSSSITTFNPDAPEFVPIGGMVGKSSIDYNTSLIEELLEVILSDKYNNIRKWLVLEGNKDLSDIIDELKLKVNIMDSEDSIVHEEYMNNTDEGGDMLSTPPPPPPLKLGRYADKMLVDRIYEEHSDELQIFKNMIVVVVKEFCRRNVMTKTLRDTQQGGGGGGLALSLFAAEWDKYYQGSHNLKCLRERFGVIKLMPFLRTIEELDLIGNHPEVRVRVKREYMMDNNTTFGSNNTLIQTAAATGGRGGGLGYLGNKSIISNIGAATAAVVPPVSLDGGSMANTTTTAAAAAAAATAFVTQQLLYNQQQLIKLLGRNNTILNNTRDMYHNAYGIHPPLDDDNHHHRNGMESLLSDLLSTSSPDLGHVKEVVEQLEGLSIDSINDDRKSWLSRSAFKKLIIKVIREVCNKQDREWSQSNEQQGQCSSLSKGDDRDDSQGLLLPQRLVKGRNEPVVGSDDDAATVQCNPRESKDDLCYELKRLLMELVWKKCQEQRLRCLEDGARIGVERYRAALNSLIEENNRINNALYDDDGDDDEEKENVASRGNPSLLLMVPRRETEGVSSAATISRQQAKRPTPIDTSRSPEKKIQGETDHALEILFLEAEGLLIDDLKKEWYEAYNRQLQPLLDMSGLRKVLTLAQSCGGGGCSYSQSFTIVGFGSTMRCMVKLMRPPPPSLTSLSTNKNICLPPPTIYQQQPSSSTTGPVIIDNRPSIVTPDTVPLPTPGRRRPSTPIRSGDDEGVESGSNIEGKDAMENGLLVESCSAGGGGGGGGVLYCDGLPALLPGANDADEDRLNMERLLKQLLFMNGQQQQQQQLYKVNNSIGGNGVDEEYDNLVGEQVEEVDEDDIDISDGSLAVNIDRVATEQIKKATTTPKPKGASGISTISNHGPPQAAAPPPTTPQSAPKRRRVSAKAKAAAGGDVKNGKGGTDMSTSGVIAVKTKGVQVGTQLQDINGEVSLLSKPKNPVMTPPLRWQSSHQMPPHSLEDAFEVWSFCCNYSESLLDIKPVTAGEYADALFARGLAPLMQEIHLALLRIVIPHVAYLSCSHASDGDSNNSIDATTRHEMTEAAKWFNRVEYKDIPPRVRITVLKALLQSCEVSPLFVRYQSCVSAALAKAKVSMGRLARIENESMQKETEIGRSILIEGIESRRRELKEMESRLRALNMWAKFGTTNIETDEEEEDKIEDIKDETESGGDMSPVLSSLGRESSITTTAMVPLCSDNIKKELGIWGNRRRIVTAVRQQATRALLRVAPDEIPGKQPTSAGLDRSGNSYFIIPQANTTSPSICVRYSDGGLGFYQTEADVEGLVSSLDKEPSRQEGKLRRHILEATAKDLNIRQSYPPDLRTTEGLTSISSASELNNIIQALRKEANRLLELTVKVKPIAEVSDSYLSLKAAAVKPSLELPNTLTVEGLLSTEAALGEKVEWVSQEERNAFLSVLKSNTSEEKELIMTNGGSGWWSGYENGCGLMDGQIDRVKHGILLLIICGTVDALLDFWCVFLFSLVQQRIVRDLKRDLFASLLSQPLTFFDANNSGELMSRLTSDTGLLTTCIVPFNSVLSVYYGIWMQKNAAEVQDTLAIANSNANEVLGSVRTVKAFNSEENEYQRFTDNLQDYYKLQVKQAIVRSGYYMVISTFLMNMVGQAAVLGYGGWLCVEGFMAVERVRGAGASTRVFNILDRRQPFCHITAARHSSSDEDHRNGELAARRWRGEIKLKNVSFVYPSRPSSFVLRNLSFTAPGGECTFLVGESGAGKSTIFLLLQRLYQCPSGRIFIDDIDVNTIPTALLRRKLLGLVGQEPVLFRGSIRYNVLYGVDNGGIDDGDNGNHRLQHALRIGHCMGFVSQLPGGVDCEVGERAVQLSGGQKQRIAIARAIAMDPRILLLDEATSALDSENERQVQAALDEAMIGRTTLSITHRVISAARLATNVVVLDKGRVIETGDPAELLKDKKSAFKILLDRQQCLSS</sequence>
<dbReference type="InterPro" id="IPR036640">
    <property type="entry name" value="ABC1_TM_sf"/>
</dbReference>
<evidence type="ECO:0000256" key="5">
    <source>
        <dbReference type="ARBA" id="ARBA00022741"/>
    </source>
</evidence>
<dbReference type="InterPro" id="IPR017871">
    <property type="entry name" value="ABC_transporter-like_CS"/>
</dbReference>
<dbReference type="InterPro" id="IPR039421">
    <property type="entry name" value="Type_1_exporter"/>
</dbReference>
<dbReference type="PROSITE" id="PS50929">
    <property type="entry name" value="ABC_TM1F"/>
    <property type="match status" value="1"/>
</dbReference>
<dbReference type="EMBL" id="JAAPAO010000506">
    <property type="protein sequence ID" value="KAF4658161.1"/>
    <property type="molecule type" value="Genomic_DNA"/>
</dbReference>
<dbReference type="PROSITE" id="PS00211">
    <property type="entry name" value="ABC_TRANSPORTER_1"/>
    <property type="match status" value="1"/>
</dbReference>
<dbReference type="PANTHER" id="PTHR43394">
    <property type="entry name" value="ATP-DEPENDENT PERMEASE MDL1, MITOCHONDRIAL"/>
    <property type="match status" value="1"/>
</dbReference>
<dbReference type="GO" id="GO:0016020">
    <property type="term" value="C:membrane"/>
    <property type="evidence" value="ECO:0007669"/>
    <property type="project" value="UniProtKB-SubCell"/>
</dbReference>
<feature type="region of interest" description="Disordered" evidence="10">
    <location>
        <begin position="456"/>
        <end position="484"/>
    </location>
</feature>
<evidence type="ECO:0000256" key="9">
    <source>
        <dbReference type="ARBA" id="ARBA00023242"/>
    </source>
</evidence>
<dbReference type="GO" id="GO:0016887">
    <property type="term" value="F:ATP hydrolysis activity"/>
    <property type="evidence" value="ECO:0007669"/>
    <property type="project" value="InterPro"/>
</dbReference>
<gene>
    <name evidence="15" type="ORF">FOL47_008137</name>
</gene>
<evidence type="ECO:0000256" key="2">
    <source>
        <dbReference type="ARBA" id="ARBA00004141"/>
    </source>
</evidence>